<dbReference type="InterPro" id="IPR050072">
    <property type="entry name" value="Peptidase_M20A"/>
</dbReference>
<dbReference type="InterPro" id="IPR011650">
    <property type="entry name" value="Peptidase_M20_dimer"/>
</dbReference>
<organism evidence="4 5">
    <name type="scientific">Agreia bicolorata</name>
    <dbReference type="NCBI Taxonomy" id="110935"/>
    <lineage>
        <taxon>Bacteria</taxon>
        <taxon>Bacillati</taxon>
        <taxon>Actinomycetota</taxon>
        <taxon>Actinomycetes</taxon>
        <taxon>Micrococcales</taxon>
        <taxon>Microbacteriaceae</taxon>
        <taxon>Agreia</taxon>
    </lineage>
</organism>
<dbReference type="AlphaFoldDB" id="A0A1T4WYI1"/>
<dbReference type="Gene3D" id="3.40.630.10">
    <property type="entry name" value="Zn peptidases"/>
    <property type="match status" value="1"/>
</dbReference>
<evidence type="ECO:0000313" key="5">
    <source>
        <dbReference type="Proteomes" id="UP000189735"/>
    </source>
</evidence>
<keyword evidence="1" id="KW-0479">Metal-binding</keyword>
<dbReference type="RefSeq" id="WP_078713168.1">
    <property type="nucleotide sequence ID" value="NZ_FUYG01000001.1"/>
</dbReference>
<accession>A0A1T4WYI1</accession>
<dbReference type="Pfam" id="PF07687">
    <property type="entry name" value="M20_dimer"/>
    <property type="match status" value="1"/>
</dbReference>
<evidence type="ECO:0000256" key="2">
    <source>
        <dbReference type="ARBA" id="ARBA00022801"/>
    </source>
</evidence>
<feature type="domain" description="Peptidase M20 dimerisation" evidence="3">
    <location>
        <begin position="186"/>
        <end position="292"/>
    </location>
</feature>
<dbReference type="InterPro" id="IPR002933">
    <property type="entry name" value="Peptidase_M20"/>
</dbReference>
<evidence type="ECO:0000313" key="4">
    <source>
        <dbReference type="EMBL" id="SKA81905.1"/>
    </source>
</evidence>
<dbReference type="Proteomes" id="UP000189735">
    <property type="component" value="Unassembled WGS sequence"/>
</dbReference>
<name>A0A1T4WYI1_9MICO</name>
<dbReference type="PANTHER" id="PTHR43808">
    <property type="entry name" value="ACETYLORNITHINE DEACETYLASE"/>
    <property type="match status" value="1"/>
</dbReference>
<dbReference type="PANTHER" id="PTHR43808:SF25">
    <property type="entry name" value="PEPTIDASE M20 DIMERISATION DOMAIN-CONTAINING PROTEIN"/>
    <property type="match status" value="1"/>
</dbReference>
<dbReference type="GO" id="GO:0016787">
    <property type="term" value="F:hydrolase activity"/>
    <property type="evidence" value="ECO:0007669"/>
    <property type="project" value="UniProtKB-KW"/>
</dbReference>
<keyword evidence="2" id="KW-0378">Hydrolase</keyword>
<dbReference type="Gene3D" id="3.30.70.360">
    <property type="match status" value="1"/>
</dbReference>
<dbReference type="SUPFAM" id="SSF53187">
    <property type="entry name" value="Zn-dependent exopeptidases"/>
    <property type="match status" value="1"/>
</dbReference>
<reference evidence="5" key="1">
    <citation type="submission" date="2017-02" db="EMBL/GenBank/DDBJ databases">
        <authorList>
            <person name="Varghese N."/>
            <person name="Submissions S."/>
        </authorList>
    </citation>
    <scope>NUCLEOTIDE SEQUENCE [LARGE SCALE GENOMIC DNA]</scope>
    <source>
        <strain evidence="5">VKM Ac-2052</strain>
    </source>
</reference>
<dbReference type="InterPro" id="IPR036264">
    <property type="entry name" value="Bact_exopeptidase_dim_dom"/>
</dbReference>
<dbReference type="EMBL" id="FUYG01000001">
    <property type="protein sequence ID" value="SKA81905.1"/>
    <property type="molecule type" value="Genomic_DNA"/>
</dbReference>
<dbReference type="SUPFAM" id="SSF55031">
    <property type="entry name" value="Bacterial exopeptidase dimerisation domain"/>
    <property type="match status" value="1"/>
</dbReference>
<sequence>MSEIVDSPRQSAAATGESELVSLLRRLVEIDSSNPDLGSTGRGEAALADFITDWLTPYGCDIERLEATPGRPSIVATWRGTGGGRSLMLNGHIDTVSLDSYDGDGLAPTIRDGAMFGRGSYDMKSGIAAMMVAAAAAAERPHRGDIVLALVADEEFESAGTIEVLQRFSADGAIVVEPSDGEVTLAHRGLVWLDVVIEGRAAHGSRPDLGRDAIVQAGRFLARLGDLAHDLESRPEHPFLGSANVHASLVRGGVEMSSYPAECTIGVEWRTLPGQDVDTVVGEIDALLVAVSAEHPGFSYRIVPGLTEPPFEADRSSAVVQSVLANVEAVTGKAPVLRGEPFWTDCALLAAAGIPAVLFGVTGGGAHAASEWVDLASVDTVARVLERTIDDFCA</sequence>
<gene>
    <name evidence="4" type="ORF">SAMN06295879_0404</name>
</gene>
<evidence type="ECO:0000256" key="1">
    <source>
        <dbReference type="ARBA" id="ARBA00022723"/>
    </source>
</evidence>
<dbReference type="GO" id="GO:0046872">
    <property type="term" value="F:metal ion binding"/>
    <property type="evidence" value="ECO:0007669"/>
    <property type="project" value="UniProtKB-KW"/>
</dbReference>
<dbReference type="Pfam" id="PF01546">
    <property type="entry name" value="Peptidase_M20"/>
    <property type="match status" value="1"/>
</dbReference>
<protein>
    <submittedName>
        <fullName evidence="4">Acetylornithine deacetylase</fullName>
    </submittedName>
</protein>
<proteinExistence type="predicted"/>
<evidence type="ECO:0000259" key="3">
    <source>
        <dbReference type="Pfam" id="PF07687"/>
    </source>
</evidence>